<protein>
    <recommendedName>
        <fullName evidence="4">Secreted protein</fullName>
    </recommendedName>
</protein>
<accession>H5XLW9</accession>
<dbReference type="HOGENOM" id="CLU_1524066_0_0_11"/>
<sequence>MSAIVVAVIAAVASVTAAVVAGVFATASRRHELRVQRADAAHERILDDKRSMYGPLVDMLDRMFTSDDLPTDEEREHKLRFDRWINVYGSDGVVAAYGRLMQALPHNPPADLQFRLYGDFLLEVRKDIGDPASKVGVLQILGPRLAGVSDPRTLTDPDLDAVCRRLGWTPPWKLPR</sequence>
<name>H5XLW9_9PSEU</name>
<dbReference type="EMBL" id="CM001440">
    <property type="protein sequence ID" value="EHR62011.1"/>
    <property type="molecule type" value="Genomic_DNA"/>
</dbReference>
<dbReference type="STRING" id="882082.SaccyDRAFT_3175"/>
<evidence type="ECO:0000313" key="3">
    <source>
        <dbReference type="Proteomes" id="UP000002791"/>
    </source>
</evidence>
<evidence type="ECO:0000313" key="2">
    <source>
        <dbReference type="EMBL" id="EHR62011.1"/>
    </source>
</evidence>
<dbReference type="OrthoDB" id="4231797at2"/>
<dbReference type="RefSeq" id="WP_005457488.1">
    <property type="nucleotide sequence ID" value="NZ_CM001440.1"/>
</dbReference>
<proteinExistence type="predicted"/>
<keyword evidence="1" id="KW-0732">Signal</keyword>
<dbReference type="AlphaFoldDB" id="H5XLW9"/>
<organism evidence="2 3">
    <name type="scientific">Saccharomonospora cyanea NA-134</name>
    <dbReference type="NCBI Taxonomy" id="882082"/>
    <lineage>
        <taxon>Bacteria</taxon>
        <taxon>Bacillati</taxon>
        <taxon>Actinomycetota</taxon>
        <taxon>Actinomycetes</taxon>
        <taxon>Pseudonocardiales</taxon>
        <taxon>Pseudonocardiaceae</taxon>
        <taxon>Saccharomonospora</taxon>
    </lineage>
</organism>
<feature type="chain" id="PRO_5038417667" description="Secreted protein" evidence="1">
    <location>
        <begin position="18"/>
        <end position="176"/>
    </location>
</feature>
<feature type="signal peptide" evidence="1">
    <location>
        <begin position="1"/>
        <end position="17"/>
    </location>
</feature>
<dbReference type="Proteomes" id="UP000002791">
    <property type="component" value="Chromosome"/>
</dbReference>
<gene>
    <name evidence="2" type="ORF">SaccyDRAFT_3175</name>
</gene>
<reference evidence="2 3" key="1">
    <citation type="submission" date="2011-11" db="EMBL/GenBank/DDBJ databases">
        <title>The Noncontiguous Finished sequence of Saccharomonospora cyanea NA-134.</title>
        <authorList>
            <consortium name="US DOE Joint Genome Institute"/>
            <person name="Lucas S."/>
            <person name="Han J."/>
            <person name="Lapidus A."/>
            <person name="Cheng J.-F."/>
            <person name="Goodwin L."/>
            <person name="Pitluck S."/>
            <person name="Peters L."/>
            <person name="Ovchinnikova G."/>
            <person name="Lu M."/>
            <person name="Detter J.C."/>
            <person name="Han C."/>
            <person name="Tapia R."/>
            <person name="Land M."/>
            <person name="Hauser L."/>
            <person name="Kyrpides N."/>
            <person name="Ivanova N."/>
            <person name="Pagani I."/>
            <person name="Brambilla E.-M."/>
            <person name="Klenk H.-P."/>
            <person name="Woyke T."/>
        </authorList>
    </citation>
    <scope>NUCLEOTIDE SEQUENCE [LARGE SCALE GENOMIC DNA]</scope>
    <source>
        <strain evidence="2 3">NA-134</strain>
    </source>
</reference>
<evidence type="ECO:0008006" key="4">
    <source>
        <dbReference type="Google" id="ProtNLM"/>
    </source>
</evidence>
<evidence type="ECO:0000256" key="1">
    <source>
        <dbReference type="SAM" id="SignalP"/>
    </source>
</evidence>
<keyword evidence="3" id="KW-1185">Reference proteome</keyword>